<dbReference type="PANTHER" id="PTHR15681">
    <property type="entry name" value="MAD2L1-BINDING PROTEIN"/>
    <property type="match status" value="1"/>
</dbReference>
<feature type="transmembrane region" description="Helical" evidence="1">
    <location>
        <begin position="12"/>
        <end position="31"/>
    </location>
</feature>
<dbReference type="GO" id="GO:0005634">
    <property type="term" value="C:nucleus"/>
    <property type="evidence" value="ECO:0007669"/>
    <property type="project" value="InterPro"/>
</dbReference>
<dbReference type="AlphaFoldDB" id="A0A9N8V8S9"/>
<protein>
    <submittedName>
        <fullName evidence="2">6481_t:CDS:1</fullName>
    </submittedName>
</protein>
<dbReference type="InterPro" id="IPR053729">
    <property type="entry name" value="MAD2L1BP_domain_sf"/>
</dbReference>
<dbReference type="PANTHER" id="PTHR15681:SF1">
    <property type="entry name" value="MAD2L1-BINDING PROTEIN"/>
    <property type="match status" value="1"/>
</dbReference>
<comment type="caution">
    <text evidence="2">The sequence shown here is derived from an EMBL/GenBank/DDBJ whole genome shotgun (WGS) entry which is preliminary data.</text>
</comment>
<dbReference type="Proteomes" id="UP000789508">
    <property type="component" value="Unassembled WGS sequence"/>
</dbReference>
<organism evidence="2 3">
    <name type="scientific">Ambispora leptoticha</name>
    <dbReference type="NCBI Taxonomy" id="144679"/>
    <lineage>
        <taxon>Eukaryota</taxon>
        <taxon>Fungi</taxon>
        <taxon>Fungi incertae sedis</taxon>
        <taxon>Mucoromycota</taxon>
        <taxon>Glomeromycotina</taxon>
        <taxon>Glomeromycetes</taxon>
        <taxon>Archaeosporales</taxon>
        <taxon>Ambisporaceae</taxon>
        <taxon>Ambispora</taxon>
    </lineage>
</organism>
<name>A0A9N8V8S9_9GLOM</name>
<gene>
    <name evidence="2" type="ORF">ALEPTO_LOCUS372</name>
</gene>
<keyword evidence="1" id="KW-0812">Transmembrane</keyword>
<dbReference type="GO" id="GO:0007096">
    <property type="term" value="P:regulation of exit from mitosis"/>
    <property type="evidence" value="ECO:0007669"/>
    <property type="project" value="InterPro"/>
</dbReference>
<evidence type="ECO:0000313" key="2">
    <source>
        <dbReference type="EMBL" id="CAG8441820.1"/>
    </source>
</evidence>
<sequence>MRVTNSMNSTRLSFAHQVTVSFAVKLIIAFIKHLLFMRGQIPCLFSQVEKLSQRTFIVRNSGFPIQHVQYLSLQLLTNAQNLFASIETTFNHILDNSHHHQKFIPVLNFAIILGNTVTNPKEIYLLEFANVYADHVLELNENTCEKLKQHELTSERKFSRELVTAFNDEPLAPTRLHLLFRTSRNNPPPELVPKQFFKLKNTSKIPTCIIVCEGLLLSSDLDLKITKQTNSIPDANDEMPRHSETLNYEDMIRDFNEENKIISKEKDATDYVEDLQNSRRFHHHYDNTVIHDSAQNNKSHIQEAKTSASIKNNELTEGERSDEFTIKNGCASENEKQKESRRKDLTILKKLDSEELLCIISEIDNINDIKTNNDREKEKSSKEDELTKEIHDDLIWYRCRNVLIGFPAI</sequence>
<accession>A0A9N8V8S9</accession>
<dbReference type="Gene3D" id="3.30.900.20">
    <property type="match status" value="1"/>
</dbReference>
<dbReference type="OrthoDB" id="2387165at2759"/>
<proteinExistence type="predicted"/>
<dbReference type="InterPro" id="IPR009511">
    <property type="entry name" value="MAD1/Cdc20-bound-Mad2-bd"/>
</dbReference>
<reference evidence="2" key="1">
    <citation type="submission" date="2021-06" db="EMBL/GenBank/DDBJ databases">
        <authorList>
            <person name="Kallberg Y."/>
            <person name="Tangrot J."/>
            <person name="Rosling A."/>
        </authorList>
    </citation>
    <scope>NUCLEOTIDE SEQUENCE</scope>
    <source>
        <strain evidence="2">FL130A</strain>
    </source>
</reference>
<dbReference type="EMBL" id="CAJVPS010000021">
    <property type="protein sequence ID" value="CAG8441820.1"/>
    <property type="molecule type" value="Genomic_DNA"/>
</dbReference>
<keyword evidence="3" id="KW-1185">Reference proteome</keyword>
<evidence type="ECO:0000256" key="1">
    <source>
        <dbReference type="SAM" id="Phobius"/>
    </source>
</evidence>
<keyword evidence="1" id="KW-0472">Membrane</keyword>
<keyword evidence="1" id="KW-1133">Transmembrane helix</keyword>
<evidence type="ECO:0000313" key="3">
    <source>
        <dbReference type="Proteomes" id="UP000789508"/>
    </source>
</evidence>